<dbReference type="Pfam" id="PF00209">
    <property type="entry name" value="SNF"/>
    <property type="match status" value="2"/>
</dbReference>
<dbReference type="PANTHER" id="PTHR42948:SF1">
    <property type="entry name" value="TRANSPORTER"/>
    <property type="match status" value="1"/>
</dbReference>
<dbReference type="SUPFAM" id="SSF161070">
    <property type="entry name" value="SNF-like"/>
    <property type="match status" value="1"/>
</dbReference>
<evidence type="ECO:0008006" key="10">
    <source>
        <dbReference type="Google" id="ProtNLM"/>
    </source>
</evidence>
<proteinExistence type="predicted"/>
<keyword evidence="3 7" id="KW-0812">Transmembrane</keyword>
<dbReference type="InterPro" id="IPR037272">
    <property type="entry name" value="SNS_sf"/>
</dbReference>
<gene>
    <name evidence="8" type="ORF">PEVE_00044339</name>
</gene>
<dbReference type="PROSITE" id="PS50267">
    <property type="entry name" value="NA_NEUROTRAN_SYMP_3"/>
    <property type="match status" value="1"/>
</dbReference>
<feature type="transmembrane region" description="Helical" evidence="7">
    <location>
        <begin position="407"/>
        <end position="427"/>
    </location>
</feature>
<feature type="transmembrane region" description="Helical" evidence="7">
    <location>
        <begin position="492"/>
        <end position="512"/>
    </location>
</feature>
<feature type="compositionally biased region" description="Low complexity" evidence="6">
    <location>
        <begin position="8"/>
        <end position="20"/>
    </location>
</feature>
<evidence type="ECO:0000256" key="1">
    <source>
        <dbReference type="ARBA" id="ARBA00004141"/>
    </source>
</evidence>
<name>A0ABN8PNT5_9CNID</name>
<accession>A0ABN8PNT5</accession>
<feature type="transmembrane region" description="Helical" evidence="7">
    <location>
        <begin position="67"/>
        <end position="87"/>
    </location>
</feature>
<feature type="transmembrane region" description="Helical" evidence="7">
    <location>
        <begin position="194"/>
        <end position="211"/>
    </location>
</feature>
<comment type="caution">
    <text evidence="8">The sequence shown here is derived from an EMBL/GenBank/DDBJ whole genome shotgun (WGS) entry which is preliminary data.</text>
</comment>
<feature type="transmembrane region" description="Helical" evidence="7">
    <location>
        <begin position="377"/>
        <end position="395"/>
    </location>
</feature>
<feature type="region of interest" description="Disordered" evidence="6">
    <location>
        <begin position="1"/>
        <end position="20"/>
    </location>
</feature>
<evidence type="ECO:0000313" key="8">
    <source>
        <dbReference type="EMBL" id="CAH3147709.1"/>
    </source>
</evidence>
<feature type="transmembrane region" description="Helical" evidence="7">
    <location>
        <begin position="316"/>
        <end position="332"/>
    </location>
</feature>
<evidence type="ECO:0000256" key="3">
    <source>
        <dbReference type="ARBA" id="ARBA00022692"/>
    </source>
</evidence>
<keyword evidence="9" id="KW-1185">Reference proteome</keyword>
<evidence type="ECO:0000313" key="9">
    <source>
        <dbReference type="Proteomes" id="UP001159427"/>
    </source>
</evidence>
<protein>
    <recommendedName>
        <fullName evidence="10">Sodium-dependent transporter</fullName>
    </recommendedName>
</protein>
<evidence type="ECO:0000256" key="5">
    <source>
        <dbReference type="ARBA" id="ARBA00023136"/>
    </source>
</evidence>
<organism evidence="8 9">
    <name type="scientific">Porites evermanni</name>
    <dbReference type="NCBI Taxonomy" id="104178"/>
    <lineage>
        <taxon>Eukaryota</taxon>
        <taxon>Metazoa</taxon>
        <taxon>Cnidaria</taxon>
        <taxon>Anthozoa</taxon>
        <taxon>Hexacorallia</taxon>
        <taxon>Scleractinia</taxon>
        <taxon>Fungiina</taxon>
        <taxon>Poritidae</taxon>
        <taxon>Porites</taxon>
    </lineage>
</organism>
<feature type="transmembrane region" description="Helical" evidence="7">
    <location>
        <begin position="271"/>
        <end position="295"/>
    </location>
</feature>
<evidence type="ECO:0000256" key="2">
    <source>
        <dbReference type="ARBA" id="ARBA00022448"/>
    </source>
</evidence>
<feature type="transmembrane region" description="Helical" evidence="7">
    <location>
        <begin position="164"/>
        <end position="182"/>
    </location>
</feature>
<evidence type="ECO:0000256" key="7">
    <source>
        <dbReference type="SAM" id="Phobius"/>
    </source>
</evidence>
<keyword evidence="2" id="KW-0813">Transport</keyword>
<evidence type="ECO:0000256" key="6">
    <source>
        <dbReference type="SAM" id="MobiDB-lite"/>
    </source>
</evidence>
<keyword evidence="5 7" id="KW-0472">Membrane</keyword>
<dbReference type="EMBL" id="CALNXI010000936">
    <property type="protein sequence ID" value="CAH3147709.1"/>
    <property type="molecule type" value="Genomic_DNA"/>
</dbReference>
<comment type="subcellular location">
    <subcellularLocation>
        <location evidence="1">Membrane</location>
        <topology evidence="1">Multi-pass membrane protein</topology>
    </subcellularLocation>
</comment>
<feature type="transmembrane region" description="Helical" evidence="7">
    <location>
        <begin position="108"/>
        <end position="137"/>
    </location>
</feature>
<feature type="transmembrane region" description="Helical" evidence="7">
    <location>
        <begin position="448"/>
        <end position="470"/>
    </location>
</feature>
<keyword evidence="4 7" id="KW-1133">Transmembrane helix</keyword>
<dbReference type="Proteomes" id="UP001159427">
    <property type="component" value="Unassembled WGS sequence"/>
</dbReference>
<dbReference type="PANTHER" id="PTHR42948">
    <property type="entry name" value="TRANSPORTER"/>
    <property type="match status" value="1"/>
</dbReference>
<feature type="transmembrane region" description="Helical" evidence="7">
    <location>
        <begin position="344"/>
        <end position="365"/>
    </location>
</feature>
<reference evidence="8 9" key="1">
    <citation type="submission" date="2022-05" db="EMBL/GenBank/DDBJ databases">
        <authorList>
            <consortium name="Genoscope - CEA"/>
            <person name="William W."/>
        </authorList>
    </citation>
    <scope>NUCLEOTIDE SEQUENCE [LARGE SCALE GENOMIC DNA]</scope>
</reference>
<dbReference type="NCBIfam" id="NF037979">
    <property type="entry name" value="Na_transp"/>
    <property type="match status" value="1"/>
</dbReference>
<sequence>MSSEEQRSLLGSSSSSNQQNSRASSFSSKWGLVLSCIGCVVGTGNIWRFPRIVANNSGEKGGLQFLLVWILFLAIWSIPVILIEYSVGRYTRHGPVKSFRSLVGPRSLWCGGWMVAVVVLIGSYYSVVVGWCFYYLFHSIFYHLPNSIQESRDIWKDLQEHHQYIPVLLHLLTLFITSISLTRSVSSIERVNSIIVPLLLLVLVVSFYWSLTLEYASQGISFLFSPDWGELKNLRLWIEAASQNAWDTGAGAGLFLTYATFMTRRNSVVKIGTILPTCNNLISLICAITLYCTVFSTKIRERQSQSKIAALLRDDGYANTGLTFLWMPVLYKELGVPGRVLSCLFFLCLALAGVSSLIAVLELPVLTLEEMRIPRKFALPLVSVGMFCLGIPSALNLDFLVNQDFVWAFGQVLAGVVTISLPIRYGASKFRNEIVNQFGLEDWKLPKIWVYVINFVDPTVALALLVSFVIDTVKDEKKKWYEFGRESLMSCLVEWFVVLILLVLANALWMRYRRTRRRIHRISSIRDTQRTPTTNVDDAN</sequence>
<dbReference type="PRINTS" id="PR00176">
    <property type="entry name" value="NANEUSMPORT"/>
</dbReference>
<evidence type="ECO:0000256" key="4">
    <source>
        <dbReference type="ARBA" id="ARBA00022989"/>
    </source>
</evidence>
<feature type="transmembrane region" description="Helical" evidence="7">
    <location>
        <begin position="30"/>
        <end position="47"/>
    </location>
</feature>
<dbReference type="InterPro" id="IPR000175">
    <property type="entry name" value="Na/ntran_symport"/>
</dbReference>